<dbReference type="AlphaFoldDB" id="A0A380MZI2"/>
<dbReference type="NCBIfam" id="NF005085">
    <property type="entry name" value="PRK06520.1"/>
    <property type="match status" value="1"/>
</dbReference>
<dbReference type="CDD" id="cd03311">
    <property type="entry name" value="CIMS_C_terminal_like"/>
    <property type="match status" value="1"/>
</dbReference>
<feature type="domain" description="Cobalamin-independent methionine synthase MetE C-terminal/archaeal" evidence="1">
    <location>
        <begin position="10"/>
        <end position="337"/>
    </location>
</feature>
<evidence type="ECO:0000313" key="2">
    <source>
        <dbReference type="EMBL" id="SUO97722.1"/>
    </source>
</evidence>
<dbReference type="GO" id="GO:0009086">
    <property type="term" value="P:methionine biosynthetic process"/>
    <property type="evidence" value="ECO:0007669"/>
    <property type="project" value="InterPro"/>
</dbReference>
<dbReference type="GO" id="GO:0003871">
    <property type="term" value="F:5-methyltetrahydropteroyltriglutamate-homocysteine S-methyltransferase activity"/>
    <property type="evidence" value="ECO:0007669"/>
    <property type="project" value="InterPro"/>
</dbReference>
<dbReference type="GO" id="GO:0032259">
    <property type="term" value="P:methylation"/>
    <property type="evidence" value="ECO:0007669"/>
    <property type="project" value="UniProtKB-KW"/>
</dbReference>
<gene>
    <name evidence="2" type="ORF">NCTC10717_01588</name>
</gene>
<dbReference type="OrthoDB" id="6430685at2"/>
<name>A0A380MZI2_9GAMM</name>
<dbReference type="Proteomes" id="UP000254575">
    <property type="component" value="Unassembled WGS sequence"/>
</dbReference>
<dbReference type="PANTHER" id="PTHR43844">
    <property type="entry name" value="METHIONINE SYNTHASE"/>
    <property type="match status" value="1"/>
</dbReference>
<dbReference type="PANTHER" id="PTHR43844:SF1">
    <property type="entry name" value="METHIONINE SYNTHASE"/>
    <property type="match status" value="1"/>
</dbReference>
<proteinExistence type="predicted"/>
<keyword evidence="2" id="KW-0808">Transferase</keyword>
<organism evidence="2 3">
    <name type="scientific">Suttonella indologenes</name>
    <dbReference type="NCBI Taxonomy" id="13276"/>
    <lineage>
        <taxon>Bacteria</taxon>
        <taxon>Pseudomonadati</taxon>
        <taxon>Pseudomonadota</taxon>
        <taxon>Gammaproteobacteria</taxon>
        <taxon>Cardiobacteriales</taxon>
        <taxon>Cardiobacteriaceae</taxon>
        <taxon>Suttonella</taxon>
    </lineage>
</organism>
<evidence type="ECO:0000313" key="3">
    <source>
        <dbReference type="Proteomes" id="UP000254575"/>
    </source>
</evidence>
<dbReference type="EMBL" id="UHIA01000004">
    <property type="protein sequence ID" value="SUO97722.1"/>
    <property type="molecule type" value="Genomic_DNA"/>
</dbReference>
<dbReference type="InterPro" id="IPR002629">
    <property type="entry name" value="Met_Synth_C/arc"/>
</dbReference>
<keyword evidence="3" id="KW-1185">Reference proteome</keyword>
<protein>
    <submittedName>
        <fullName evidence="2">5-methyltetrahydropteroyltriglutamate--homocysteine S-methyltransferase</fullName>
    </submittedName>
</protein>
<dbReference type="GO" id="GO:0008270">
    <property type="term" value="F:zinc ion binding"/>
    <property type="evidence" value="ECO:0007669"/>
    <property type="project" value="InterPro"/>
</dbReference>
<evidence type="ECO:0000259" key="1">
    <source>
        <dbReference type="Pfam" id="PF01717"/>
    </source>
</evidence>
<reference evidence="2 3" key="1">
    <citation type="submission" date="2018-06" db="EMBL/GenBank/DDBJ databases">
        <authorList>
            <consortium name="Pathogen Informatics"/>
            <person name="Doyle S."/>
        </authorList>
    </citation>
    <scope>NUCLEOTIDE SEQUENCE [LARGE SCALE GENOMIC DNA]</scope>
    <source>
        <strain evidence="2 3">NCTC10717</strain>
    </source>
</reference>
<dbReference type="RefSeq" id="WP_115218750.1">
    <property type="nucleotide sequence ID" value="NZ_UHIA01000004.1"/>
</dbReference>
<dbReference type="InterPro" id="IPR038071">
    <property type="entry name" value="UROD/MetE-like_sf"/>
</dbReference>
<keyword evidence="2" id="KW-0489">Methyltransferase</keyword>
<dbReference type="Gene3D" id="3.20.20.210">
    <property type="match status" value="1"/>
</dbReference>
<accession>A0A380MZI2</accession>
<dbReference type="Pfam" id="PF01717">
    <property type="entry name" value="Meth_synt_2"/>
    <property type="match status" value="1"/>
</dbReference>
<sequence length="363" mass="41653">MSKTFPLHADTVGSYLRSEPLKAARADFAAGKMSREQLTQIEDQEIEKLVQAQLATGIQVLTDGEFRRSWWHIDFLENLNGIEGFIPEQVYAFKDTEVRKYNTRCCGKVSWNVNHPFLEHFKSLAKIVGGRGIVKFTIPNPNQLMYPFIWDTGFYVDKQSYCEDVRQAYKEAIQVFYDAGCRYLQFDDVYWGTLCNHYDKPDFAENKRYALENIQDILSVKPADMTITTHVCRGNYKSSYLLTGAYDPVAEDLFDKTAYDGYFLEYDNERSGGFEPLKHFQNNPHKGRVVLGLITSKFPELEDKAAIKARIAEAANYVPLEQLALSPQYGFASIEEGNIMSEAKQWAKVRLVEEIAKEVWGED</sequence>
<dbReference type="SUPFAM" id="SSF51726">
    <property type="entry name" value="UROD/MetE-like"/>
    <property type="match status" value="1"/>
</dbReference>